<dbReference type="EMBL" id="GGFL01014821">
    <property type="protein sequence ID" value="MBW78999.1"/>
    <property type="molecule type" value="Transcribed_RNA"/>
</dbReference>
<dbReference type="AlphaFoldDB" id="A0A2M4DN88"/>
<name>A0A2M4DN88_ANODA</name>
<protein>
    <submittedName>
        <fullName evidence="1">Putative secreted protein</fullName>
    </submittedName>
</protein>
<accession>A0A2M4DN88</accession>
<evidence type="ECO:0000313" key="1">
    <source>
        <dbReference type="EMBL" id="MBW78999.1"/>
    </source>
</evidence>
<proteinExistence type="predicted"/>
<organism evidence="1">
    <name type="scientific">Anopheles darlingi</name>
    <name type="common">Mosquito</name>
    <dbReference type="NCBI Taxonomy" id="43151"/>
    <lineage>
        <taxon>Eukaryota</taxon>
        <taxon>Metazoa</taxon>
        <taxon>Ecdysozoa</taxon>
        <taxon>Arthropoda</taxon>
        <taxon>Hexapoda</taxon>
        <taxon>Insecta</taxon>
        <taxon>Pterygota</taxon>
        <taxon>Neoptera</taxon>
        <taxon>Endopterygota</taxon>
        <taxon>Diptera</taxon>
        <taxon>Nematocera</taxon>
        <taxon>Culicoidea</taxon>
        <taxon>Culicidae</taxon>
        <taxon>Anophelinae</taxon>
        <taxon>Anopheles</taxon>
    </lineage>
</organism>
<sequence>MSCRRWKRVHWRHRAGLAVLPSCPVVASLLPYPYHHQVPSRPISYTQRSADPHRSLAPDRFHPGCAFGTLPVRTTSWPAATVCPFCYDYPDRLSGDCGLHRPMDRRDLHLPRSSVRLHRLS</sequence>
<reference evidence="1" key="1">
    <citation type="submission" date="2018-01" db="EMBL/GenBank/DDBJ databases">
        <title>An insight into the sialome of Amazonian anophelines.</title>
        <authorList>
            <person name="Ribeiro J.M."/>
            <person name="Scarpassa V."/>
            <person name="Calvo E."/>
        </authorList>
    </citation>
    <scope>NUCLEOTIDE SEQUENCE</scope>
</reference>